<dbReference type="OrthoDB" id="10480575at2759"/>
<dbReference type="HOGENOM" id="CLU_987863_0_0_1"/>
<feature type="compositionally biased region" description="Polar residues" evidence="1">
    <location>
        <begin position="82"/>
        <end position="96"/>
    </location>
</feature>
<dbReference type="AlphaFoldDB" id="E9H7Z5"/>
<reference evidence="2 3" key="1">
    <citation type="journal article" date="2011" name="Science">
        <title>The ecoresponsive genome of Daphnia pulex.</title>
        <authorList>
            <person name="Colbourne J.K."/>
            <person name="Pfrender M.E."/>
            <person name="Gilbert D."/>
            <person name="Thomas W.K."/>
            <person name="Tucker A."/>
            <person name="Oakley T.H."/>
            <person name="Tokishita S."/>
            <person name="Aerts A."/>
            <person name="Arnold G.J."/>
            <person name="Basu M.K."/>
            <person name="Bauer D.J."/>
            <person name="Caceres C.E."/>
            <person name="Carmel L."/>
            <person name="Casola C."/>
            <person name="Choi J.H."/>
            <person name="Detter J.C."/>
            <person name="Dong Q."/>
            <person name="Dusheyko S."/>
            <person name="Eads B.D."/>
            <person name="Frohlich T."/>
            <person name="Geiler-Samerotte K.A."/>
            <person name="Gerlach D."/>
            <person name="Hatcher P."/>
            <person name="Jogdeo S."/>
            <person name="Krijgsveld J."/>
            <person name="Kriventseva E.V."/>
            <person name="Kultz D."/>
            <person name="Laforsch C."/>
            <person name="Lindquist E."/>
            <person name="Lopez J."/>
            <person name="Manak J.R."/>
            <person name="Muller J."/>
            <person name="Pangilinan J."/>
            <person name="Patwardhan R.P."/>
            <person name="Pitluck S."/>
            <person name="Pritham E.J."/>
            <person name="Rechtsteiner A."/>
            <person name="Rho M."/>
            <person name="Rogozin I.B."/>
            <person name="Sakarya O."/>
            <person name="Salamov A."/>
            <person name="Schaack S."/>
            <person name="Shapiro H."/>
            <person name="Shiga Y."/>
            <person name="Skalitzky C."/>
            <person name="Smith Z."/>
            <person name="Souvorov A."/>
            <person name="Sung W."/>
            <person name="Tang Z."/>
            <person name="Tsuchiya D."/>
            <person name="Tu H."/>
            <person name="Vos H."/>
            <person name="Wang M."/>
            <person name="Wolf Y.I."/>
            <person name="Yamagata H."/>
            <person name="Yamada T."/>
            <person name="Ye Y."/>
            <person name="Shaw J.R."/>
            <person name="Andrews J."/>
            <person name="Crease T.J."/>
            <person name="Tang H."/>
            <person name="Lucas S.M."/>
            <person name="Robertson H.M."/>
            <person name="Bork P."/>
            <person name="Koonin E.V."/>
            <person name="Zdobnov E.M."/>
            <person name="Grigoriev I.V."/>
            <person name="Lynch M."/>
            <person name="Boore J.L."/>
        </authorList>
    </citation>
    <scope>NUCLEOTIDE SEQUENCE [LARGE SCALE GENOMIC DNA]</scope>
</reference>
<dbReference type="InParanoid" id="E9H7Z5"/>
<feature type="compositionally biased region" description="Low complexity" evidence="1">
    <location>
        <begin position="245"/>
        <end position="254"/>
    </location>
</feature>
<organism evidence="2 3">
    <name type="scientific">Daphnia pulex</name>
    <name type="common">Water flea</name>
    <dbReference type="NCBI Taxonomy" id="6669"/>
    <lineage>
        <taxon>Eukaryota</taxon>
        <taxon>Metazoa</taxon>
        <taxon>Ecdysozoa</taxon>
        <taxon>Arthropoda</taxon>
        <taxon>Crustacea</taxon>
        <taxon>Branchiopoda</taxon>
        <taxon>Diplostraca</taxon>
        <taxon>Cladocera</taxon>
        <taxon>Anomopoda</taxon>
        <taxon>Daphniidae</taxon>
        <taxon>Daphnia</taxon>
    </lineage>
</organism>
<sequence>MDGMADYIRAPSRMFPDVSDFEAATGFLNSEKMRSLGLHHPHNQHPFGGPIHPQHSNNPRLPPMPLATIQQHLFAIQQRTNSYPMMPSPSATSGLPTANGGGGNNNNNQQQQQQQMLPIPFPHHLLSQWTLAAAAGFGLNHLGLFGLGGLPSAGLTGLQQQQSQSSVNASASVSPSQSTRQPSPMTTTTSSTPPSVTATVTGSSVAHLPCLSGERAETGSNSILKGHNPSHSRHRFSPYPPAIASSKTHGSSSSVGNQHSDAAADPSERSPAPAGSKLIFDK</sequence>
<proteinExistence type="predicted"/>
<name>E9H7Z5_DAPPU</name>
<dbReference type="KEGG" id="dpx:DAPPUDRAFT_111058"/>
<feature type="region of interest" description="Disordered" evidence="1">
    <location>
        <begin position="37"/>
        <end position="59"/>
    </location>
</feature>
<accession>E9H7Z5</accession>
<gene>
    <name evidence="2" type="ORF">DAPPUDRAFT_111058</name>
</gene>
<feature type="region of interest" description="Disordered" evidence="1">
    <location>
        <begin position="82"/>
        <end position="113"/>
    </location>
</feature>
<feature type="region of interest" description="Disordered" evidence="1">
    <location>
        <begin position="216"/>
        <end position="282"/>
    </location>
</feature>
<dbReference type="EMBL" id="GL732602">
    <property type="protein sequence ID" value="EFX72116.1"/>
    <property type="molecule type" value="Genomic_DNA"/>
</dbReference>
<evidence type="ECO:0000313" key="2">
    <source>
        <dbReference type="EMBL" id="EFX72116.1"/>
    </source>
</evidence>
<feature type="region of interest" description="Disordered" evidence="1">
    <location>
        <begin position="156"/>
        <end position="201"/>
    </location>
</feature>
<evidence type="ECO:0000313" key="3">
    <source>
        <dbReference type="Proteomes" id="UP000000305"/>
    </source>
</evidence>
<keyword evidence="3" id="KW-1185">Reference proteome</keyword>
<protein>
    <submittedName>
        <fullName evidence="2">Uncharacterized protein</fullName>
    </submittedName>
</protein>
<dbReference type="Proteomes" id="UP000000305">
    <property type="component" value="Unassembled WGS sequence"/>
</dbReference>
<evidence type="ECO:0000256" key="1">
    <source>
        <dbReference type="SAM" id="MobiDB-lite"/>
    </source>
</evidence>